<evidence type="ECO:0000256" key="1">
    <source>
        <dbReference type="ARBA" id="ARBA00001933"/>
    </source>
</evidence>
<dbReference type="InterPro" id="IPR015424">
    <property type="entry name" value="PyrdxlP-dep_Trfase"/>
</dbReference>
<keyword evidence="8 11" id="KW-0663">Pyridoxal phosphate</keyword>
<dbReference type="InterPro" id="IPR015422">
    <property type="entry name" value="PyrdxlP-dep_Trfase_small"/>
</dbReference>
<dbReference type="PANTHER" id="PTHR43643">
    <property type="entry name" value="HISTIDINOL-PHOSPHATE AMINOTRANSFERASE 2"/>
    <property type="match status" value="1"/>
</dbReference>
<dbReference type="SUPFAM" id="SSF53383">
    <property type="entry name" value="PLP-dependent transferases"/>
    <property type="match status" value="1"/>
</dbReference>
<feature type="modified residue" description="N6-(pyridoxal phosphate)lysine" evidence="11">
    <location>
        <position position="240"/>
    </location>
</feature>
<dbReference type="InterPro" id="IPR015421">
    <property type="entry name" value="PyrdxlP-dep_Trfase_major"/>
</dbReference>
<proteinExistence type="inferred from homology"/>
<dbReference type="EMBL" id="CP001340">
    <property type="protein sequence ID" value="ACL96082.1"/>
    <property type="molecule type" value="Genomic_DNA"/>
</dbReference>
<dbReference type="PhylomeDB" id="A0A0H3CCK6"/>
<dbReference type="HOGENOM" id="CLU_017584_3_3_5"/>
<evidence type="ECO:0000256" key="6">
    <source>
        <dbReference type="ARBA" id="ARBA00022605"/>
    </source>
</evidence>
<evidence type="ECO:0000256" key="4">
    <source>
        <dbReference type="ARBA" id="ARBA00011738"/>
    </source>
</evidence>
<dbReference type="InterPro" id="IPR004839">
    <property type="entry name" value="Aminotransferase_I/II_large"/>
</dbReference>
<dbReference type="EC" id="2.6.1.9" evidence="11"/>
<dbReference type="Gene3D" id="3.40.640.10">
    <property type="entry name" value="Type I PLP-dependent aspartate aminotransferase-like (Major domain)"/>
    <property type="match status" value="1"/>
</dbReference>
<comment type="catalytic activity">
    <reaction evidence="10 11">
        <text>L-histidinol phosphate + 2-oxoglutarate = 3-(imidazol-4-yl)-2-oxopropyl phosphate + L-glutamate</text>
        <dbReference type="Rhea" id="RHEA:23744"/>
        <dbReference type="ChEBI" id="CHEBI:16810"/>
        <dbReference type="ChEBI" id="CHEBI:29985"/>
        <dbReference type="ChEBI" id="CHEBI:57766"/>
        <dbReference type="ChEBI" id="CHEBI:57980"/>
        <dbReference type="EC" id="2.6.1.9"/>
    </reaction>
</comment>
<keyword evidence="6 11" id="KW-0028">Amino-acid biosynthesis</keyword>
<evidence type="ECO:0000256" key="11">
    <source>
        <dbReference type="HAMAP-Rule" id="MF_01023"/>
    </source>
</evidence>
<dbReference type="Pfam" id="PF00155">
    <property type="entry name" value="Aminotran_1_2"/>
    <property type="match status" value="1"/>
</dbReference>
<comment type="subunit">
    <text evidence="4 11">Homodimer.</text>
</comment>
<evidence type="ECO:0000256" key="9">
    <source>
        <dbReference type="ARBA" id="ARBA00023102"/>
    </source>
</evidence>
<dbReference type="InterPro" id="IPR050106">
    <property type="entry name" value="HistidinolP_aminotransfase"/>
</dbReference>
<dbReference type="PATRIC" id="fig|565050.3.peg.2566"/>
<dbReference type="Gene3D" id="3.90.1150.10">
    <property type="entry name" value="Aspartate Aminotransferase, domain 1"/>
    <property type="match status" value="1"/>
</dbReference>
<gene>
    <name evidence="11" type="primary">hisC</name>
    <name evidence="13" type="ordered locus">CCNA_02617</name>
</gene>
<dbReference type="GO" id="GO:0004400">
    <property type="term" value="F:histidinol-phosphate transaminase activity"/>
    <property type="evidence" value="ECO:0007669"/>
    <property type="project" value="UniProtKB-UniRule"/>
</dbReference>
<dbReference type="UniPathway" id="UPA00031">
    <property type="reaction ID" value="UER00012"/>
</dbReference>
<organism evidence="13 14">
    <name type="scientific">Caulobacter vibrioides (strain NA1000 / CB15N)</name>
    <name type="common">Caulobacter crescentus</name>
    <dbReference type="NCBI Taxonomy" id="565050"/>
    <lineage>
        <taxon>Bacteria</taxon>
        <taxon>Pseudomonadati</taxon>
        <taxon>Pseudomonadota</taxon>
        <taxon>Alphaproteobacteria</taxon>
        <taxon>Caulobacterales</taxon>
        <taxon>Caulobacteraceae</taxon>
        <taxon>Caulobacter</taxon>
    </lineage>
</organism>
<protein>
    <recommendedName>
        <fullName evidence="11">Histidinol-phosphate aminotransferase</fullName>
        <ecNumber evidence="11">2.6.1.9</ecNumber>
    </recommendedName>
    <alternativeName>
        <fullName evidence="11">Imidazole acetol-phosphate transaminase</fullName>
    </alternativeName>
</protein>
<dbReference type="InterPro" id="IPR005861">
    <property type="entry name" value="HisP_aminotrans"/>
</dbReference>
<dbReference type="GeneID" id="7332967"/>
<dbReference type="CDD" id="cd00609">
    <property type="entry name" value="AAT_like"/>
    <property type="match status" value="1"/>
</dbReference>
<dbReference type="KEGG" id="ccs:CCNA_02617"/>
<evidence type="ECO:0000256" key="10">
    <source>
        <dbReference type="ARBA" id="ARBA00047481"/>
    </source>
</evidence>
<evidence type="ECO:0000256" key="2">
    <source>
        <dbReference type="ARBA" id="ARBA00005011"/>
    </source>
</evidence>
<dbReference type="RefSeq" id="YP_002517990.1">
    <property type="nucleotide sequence ID" value="NC_011916.1"/>
</dbReference>
<keyword evidence="9 11" id="KW-0368">Histidine biosynthesis</keyword>
<reference evidence="13 14" key="1">
    <citation type="journal article" date="2010" name="J. Bacteriol.">
        <title>The genetic basis of laboratory adaptation in Caulobacter crescentus.</title>
        <authorList>
            <person name="Marks M.E."/>
            <person name="Castro-Rojas C.M."/>
            <person name="Teiling C."/>
            <person name="Du L."/>
            <person name="Kapatral V."/>
            <person name="Walunas T.L."/>
            <person name="Crosson S."/>
        </authorList>
    </citation>
    <scope>NUCLEOTIDE SEQUENCE [LARGE SCALE GENOMIC DNA]</scope>
    <source>
        <strain evidence="14">NA1000 / CB15N</strain>
    </source>
</reference>
<comment type="similarity">
    <text evidence="3 11">Belongs to the class-II pyridoxal-phosphate-dependent aminotransferase family. Histidinol-phosphate aminotransferase subfamily.</text>
</comment>
<keyword evidence="14" id="KW-1185">Reference proteome</keyword>
<feature type="domain" description="Aminotransferase class I/classII large" evidence="12">
    <location>
        <begin position="52"/>
        <end position="372"/>
    </location>
</feature>
<evidence type="ECO:0000256" key="5">
    <source>
        <dbReference type="ARBA" id="ARBA00022576"/>
    </source>
</evidence>
<dbReference type="HAMAP" id="MF_01023">
    <property type="entry name" value="HisC_aminotrans_2"/>
    <property type="match status" value="1"/>
</dbReference>
<dbReference type="SMR" id="A0A0H3CCK6"/>
<dbReference type="GO" id="GO:0030170">
    <property type="term" value="F:pyridoxal phosphate binding"/>
    <property type="evidence" value="ECO:0007669"/>
    <property type="project" value="InterPro"/>
</dbReference>
<dbReference type="GO" id="GO:0000105">
    <property type="term" value="P:L-histidine biosynthetic process"/>
    <property type="evidence" value="ECO:0007669"/>
    <property type="project" value="UniProtKB-UniRule"/>
</dbReference>
<keyword evidence="7 11" id="KW-0808">Transferase</keyword>
<dbReference type="RefSeq" id="WP_010920391.1">
    <property type="nucleotide sequence ID" value="NC_011916.1"/>
</dbReference>
<comment type="pathway">
    <text evidence="2 11">Amino-acid biosynthesis; L-histidine biosynthesis; L-histidine from 5-phospho-alpha-D-ribose 1-diphosphate: step 7/9.</text>
</comment>
<dbReference type="PANTHER" id="PTHR43643:SF6">
    <property type="entry name" value="HISTIDINOL-PHOSPHATE AMINOTRANSFERASE"/>
    <property type="match status" value="1"/>
</dbReference>
<name>A0A0H3CCK6_CAUVN</name>
<evidence type="ECO:0000256" key="7">
    <source>
        <dbReference type="ARBA" id="ARBA00022679"/>
    </source>
</evidence>
<sequence length="378" mass="40386">MERGRMLVLDRKPLTPAWASPMRQALEGVQGYKAGMTLAEAARRTGLSAFSKLASNENLLGPSPKVAEAVMAAMAEPHIYPDPHSDVLRAAIGARLGVSPARVVVSPGSEALIDYVFRAVLHPGDSILLSSPTFPTYEIFGRCAEARIIDVPRLANFDIDVPAVCAAAALGPKLLVLCTPNNPTGNALKAADFQAILAATPRSTVVFVDEAYREYHEAFDTFAMLDAWGGPWVSARTFSKAYGLAGLRMGYGVASSPELVDYLDRIRPPFNVTAVSQAAALAAWEDQDYLKRTVDLTIAERGRVEAVLDDMGVEHTESHANFVFLRSPAGPEATAAHLLHQGLIIRPTPVAGGWVRITIGRPADNDALIAALPAALSL</sequence>
<comment type="cofactor">
    <cofactor evidence="1 11">
        <name>pyridoxal 5'-phosphate</name>
        <dbReference type="ChEBI" id="CHEBI:597326"/>
    </cofactor>
</comment>
<dbReference type="Proteomes" id="UP000001364">
    <property type="component" value="Chromosome"/>
</dbReference>
<dbReference type="AlphaFoldDB" id="A0A0H3CCK6"/>
<evidence type="ECO:0000256" key="3">
    <source>
        <dbReference type="ARBA" id="ARBA00007970"/>
    </source>
</evidence>
<dbReference type="NCBIfam" id="TIGR01141">
    <property type="entry name" value="hisC"/>
    <property type="match status" value="1"/>
</dbReference>
<evidence type="ECO:0000256" key="8">
    <source>
        <dbReference type="ARBA" id="ARBA00022898"/>
    </source>
</evidence>
<dbReference type="OrthoDB" id="9809616at2"/>
<dbReference type="PROSITE" id="PS00599">
    <property type="entry name" value="AA_TRANSFER_CLASS_2"/>
    <property type="match status" value="1"/>
</dbReference>
<dbReference type="InterPro" id="IPR001917">
    <property type="entry name" value="Aminotrans_II_pyridoxalP_BS"/>
</dbReference>
<evidence type="ECO:0000259" key="12">
    <source>
        <dbReference type="Pfam" id="PF00155"/>
    </source>
</evidence>
<accession>A0A0H3CCK6</accession>
<evidence type="ECO:0000313" key="13">
    <source>
        <dbReference type="EMBL" id="ACL96082.1"/>
    </source>
</evidence>
<keyword evidence="5 11" id="KW-0032">Aminotransferase</keyword>
<evidence type="ECO:0000313" key="14">
    <source>
        <dbReference type="Proteomes" id="UP000001364"/>
    </source>
</evidence>